<proteinExistence type="predicted"/>
<dbReference type="Pfam" id="PF01243">
    <property type="entry name" value="PNPOx_N"/>
    <property type="match status" value="1"/>
</dbReference>
<evidence type="ECO:0000313" key="4">
    <source>
        <dbReference type="Proteomes" id="UP000182977"/>
    </source>
</evidence>
<dbReference type="STRING" id="419479.SAMN04488563_3976"/>
<dbReference type="InterPro" id="IPR012349">
    <property type="entry name" value="Split_barrel_FMN-bd"/>
</dbReference>
<dbReference type="RefSeq" id="WP_046771772.1">
    <property type="nucleotide sequence ID" value="NZ_LBMC01000047.1"/>
</dbReference>
<accession>A0A1H2KLA1</accession>
<dbReference type="Gene3D" id="2.30.110.10">
    <property type="entry name" value="Electron Transport, Fmn-binding Protein, Chain A"/>
    <property type="match status" value="1"/>
</dbReference>
<evidence type="ECO:0000259" key="2">
    <source>
        <dbReference type="Pfam" id="PF01243"/>
    </source>
</evidence>
<evidence type="ECO:0000313" key="3">
    <source>
        <dbReference type="EMBL" id="SDU69487.1"/>
    </source>
</evidence>
<organism evidence="3 4">
    <name type="scientific">Jiangella alkaliphila</name>
    <dbReference type="NCBI Taxonomy" id="419479"/>
    <lineage>
        <taxon>Bacteria</taxon>
        <taxon>Bacillati</taxon>
        <taxon>Actinomycetota</taxon>
        <taxon>Actinomycetes</taxon>
        <taxon>Jiangellales</taxon>
        <taxon>Jiangellaceae</taxon>
        <taxon>Jiangella</taxon>
    </lineage>
</organism>
<dbReference type="GO" id="GO:0070967">
    <property type="term" value="F:coenzyme F420 binding"/>
    <property type="evidence" value="ECO:0007669"/>
    <property type="project" value="TreeGrafter"/>
</dbReference>
<dbReference type="NCBIfam" id="TIGR03618">
    <property type="entry name" value="Rv1155_F420"/>
    <property type="match status" value="1"/>
</dbReference>
<dbReference type="InterPro" id="IPR019920">
    <property type="entry name" value="F420-binding_dom_put"/>
</dbReference>
<dbReference type="Proteomes" id="UP000182977">
    <property type="component" value="Chromosome I"/>
</dbReference>
<name>A0A1H2KLA1_9ACTN</name>
<gene>
    <name evidence="3" type="ORF">SAMN04488563_3976</name>
</gene>
<reference evidence="4" key="1">
    <citation type="submission" date="2016-10" db="EMBL/GenBank/DDBJ databases">
        <authorList>
            <person name="Varghese N."/>
            <person name="Submissions S."/>
        </authorList>
    </citation>
    <scope>NUCLEOTIDE SEQUENCE [LARGE SCALE GENOMIC DNA]</scope>
    <source>
        <strain evidence="4">DSM 45079</strain>
    </source>
</reference>
<keyword evidence="4" id="KW-1185">Reference proteome</keyword>
<feature type="domain" description="Pyridoxamine 5'-phosphate oxidase N-terminal" evidence="2">
    <location>
        <begin position="7"/>
        <end position="127"/>
    </location>
</feature>
<protein>
    <submittedName>
        <fullName evidence="3">PPOX class probable F420-dependent enzyme</fullName>
    </submittedName>
</protein>
<dbReference type="InterPro" id="IPR052019">
    <property type="entry name" value="F420H2_bilvrd_red/Heme_oxyg"/>
</dbReference>
<dbReference type="SUPFAM" id="SSF50475">
    <property type="entry name" value="FMN-binding split barrel"/>
    <property type="match status" value="1"/>
</dbReference>
<sequence length="133" mass="15217">MPKPPLPDDISEFLAKPNPAVMATIGPGGPVSVATWYIWEDGRILINLDESRKRVEHLRADPRVSLTALAADWYTHVSVQGRVVEIVDDEDLADIDRLSRHYLGHAYGVRHRRRVSAWIEVDRWHGWGKFAER</sequence>
<dbReference type="PANTHER" id="PTHR35176">
    <property type="entry name" value="HEME OXYGENASE HI_0854-RELATED"/>
    <property type="match status" value="1"/>
</dbReference>
<dbReference type="InterPro" id="IPR011576">
    <property type="entry name" value="Pyridox_Oxase_N"/>
</dbReference>
<dbReference type="PANTHER" id="PTHR35176:SF6">
    <property type="entry name" value="HEME OXYGENASE HI_0854-RELATED"/>
    <property type="match status" value="1"/>
</dbReference>
<dbReference type="GO" id="GO:0005829">
    <property type="term" value="C:cytosol"/>
    <property type="evidence" value="ECO:0007669"/>
    <property type="project" value="TreeGrafter"/>
</dbReference>
<keyword evidence="1" id="KW-0560">Oxidoreductase</keyword>
<evidence type="ECO:0000256" key="1">
    <source>
        <dbReference type="ARBA" id="ARBA00023002"/>
    </source>
</evidence>
<dbReference type="EMBL" id="LT629791">
    <property type="protein sequence ID" value="SDU69487.1"/>
    <property type="molecule type" value="Genomic_DNA"/>
</dbReference>
<dbReference type="OrthoDB" id="162914at2"/>
<dbReference type="GO" id="GO:0016627">
    <property type="term" value="F:oxidoreductase activity, acting on the CH-CH group of donors"/>
    <property type="evidence" value="ECO:0007669"/>
    <property type="project" value="TreeGrafter"/>
</dbReference>
<dbReference type="AlphaFoldDB" id="A0A1H2KLA1"/>